<dbReference type="PROSITE" id="PS51334">
    <property type="entry name" value="PRONE"/>
    <property type="match status" value="1"/>
</dbReference>
<keyword evidence="1 2" id="KW-0344">Guanine-nucleotide releasing factor</keyword>
<organism evidence="4 5">
    <name type="scientific">Dioscorea cayennensis subsp. rotundata</name>
    <name type="common">White Guinea yam</name>
    <name type="synonym">Dioscorea rotundata</name>
    <dbReference type="NCBI Taxonomy" id="55577"/>
    <lineage>
        <taxon>Eukaryota</taxon>
        <taxon>Viridiplantae</taxon>
        <taxon>Streptophyta</taxon>
        <taxon>Embryophyta</taxon>
        <taxon>Tracheophyta</taxon>
        <taxon>Spermatophyta</taxon>
        <taxon>Magnoliopsida</taxon>
        <taxon>Liliopsida</taxon>
        <taxon>Dioscoreales</taxon>
        <taxon>Dioscoreaceae</taxon>
        <taxon>Dioscorea</taxon>
    </lineage>
</organism>
<dbReference type="AlphaFoldDB" id="A0AB40C2E6"/>
<dbReference type="Proteomes" id="UP001515500">
    <property type="component" value="Chromosome 2"/>
</dbReference>
<dbReference type="Gene3D" id="1.20.58.2010">
    <property type="entry name" value="PRONE domain, subdomain 1"/>
    <property type="match status" value="2"/>
</dbReference>
<dbReference type="InterPro" id="IPR038937">
    <property type="entry name" value="RopGEF"/>
</dbReference>
<dbReference type="Pfam" id="PF03759">
    <property type="entry name" value="PRONE"/>
    <property type="match status" value="1"/>
</dbReference>
<evidence type="ECO:0000256" key="1">
    <source>
        <dbReference type="ARBA" id="ARBA00022658"/>
    </source>
</evidence>
<dbReference type="GO" id="GO:0005085">
    <property type="term" value="F:guanyl-nucleotide exchange factor activity"/>
    <property type="evidence" value="ECO:0007669"/>
    <property type="project" value="UniProtKB-UniRule"/>
</dbReference>
<protein>
    <submittedName>
        <fullName evidence="5">Rop guanine nucleotide exchange factor 3-like</fullName>
    </submittedName>
</protein>
<dbReference type="InterPro" id="IPR005512">
    <property type="entry name" value="PRONE_dom"/>
</dbReference>
<dbReference type="PANTHER" id="PTHR33101:SF47">
    <property type="entry name" value="ROP GUANINE NUCLEOTIDE EXCHANGE FACTOR 2-RELATED"/>
    <property type="match status" value="1"/>
</dbReference>
<evidence type="ECO:0000313" key="5">
    <source>
        <dbReference type="RefSeq" id="XP_039133333.1"/>
    </source>
</evidence>
<evidence type="ECO:0000313" key="4">
    <source>
        <dbReference type="Proteomes" id="UP001515500"/>
    </source>
</evidence>
<accession>A0AB40C2E6</accession>
<dbReference type="RefSeq" id="XP_039133333.1">
    <property type="nucleotide sequence ID" value="XM_039277399.1"/>
</dbReference>
<reference evidence="5" key="1">
    <citation type="submission" date="2025-08" db="UniProtKB">
        <authorList>
            <consortium name="RefSeq"/>
        </authorList>
    </citation>
    <scope>IDENTIFICATION</scope>
</reference>
<proteinExistence type="predicted"/>
<dbReference type="GeneID" id="120270403"/>
<dbReference type="PANTHER" id="PTHR33101">
    <property type="entry name" value="ROP GUANINE NUCLEOTIDE EXCHANGE FACTOR 1"/>
    <property type="match status" value="1"/>
</dbReference>
<feature type="domain" description="PRONE" evidence="3">
    <location>
        <begin position="80"/>
        <end position="451"/>
    </location>
</feature>
<keyword evidence="4" id="KW-1185">Reference proteome</keyword>
<dbReference type="FunFam" id="1.20.58.2010:FF:000003">
    <property type="entry name" value="Rop guanine nucleotide exchange factor 14"/>
    <property type="match status" value="1"/>
</dbReference>
<evidence type="ECO:0000256" key="2">
    <source>
        <dbReference type="PROSITE-ProRule" id="PRU00663"/>
    </source>
</evidence>
<dbReference type="FunFam" id="1.20.58.1310:FF:000002">
    <property type="entry name" value="Rop guanine nucleotide exchange factor 2"/>
    <property type="match status" value="1"/>
</dbReference>
<name>A0AB40C2E6_DIOCR</name>
<sequence length="451" mass="50762">MEDSSEDHAGCSTPSADSLEYSRTISEVSSYSEHSCLDDAFSLGWPISAKSTTTTVRSPAVLTKLGMKQHCDLVPSGKPNNEEEEKIAELELMKERFSKLLLGEDMSGSGKGVCTAVTISNAITNLYATVFGQCWRLEPLSPEKKSMWRREMECLLSVCDYIVEFYPSVQTLPDGTTLDVMATRPRADIYMNLPALEKLDSMLIEILDSFENNEFWYVDEENVSANGDISKSCRKVIHRNEEKWWLPIPCVPAVGLPEKTRKELQQKKDCANQIHKAAMAINNSILTEMEIPETYMATLPKSGRTSVGDSIYKYMSTVEKFSPDFLLNCLDITSEHEALEIADRVEASMYVWRRKASMNNSKSSWEMVKDLMNDGDKNQLLASRAETLLLCLKQRYPGLSQTTLDTCKIQYNKDVGQAILESYSRVLESLAFKIVSWIGDVLYIDGSVKKP</sequence>
<gene>
    <name evidence="5" type="primary">LOC120270403</name>
</gene>
<evidence type="ECO:0000259" key="3">
    <source>
        <dbReference type="PROSITE" id="PS51334"/>
    </source>
</evidence>
<dbReference type="FunFam" id="1.20.58.2010:FF:000001">
    <property type="entry name" value="Rop guanine nucleotide exchange factor 14"/>
    <property type="match status" value="1"/>
</dbReference>